<feature type="region of interest" description="Disordered" evidence="1">
    <location>
        <begin position="40"/>
        <end position="108"/>
    </location>
</feature>
<dbReference type="AlphaFoldDB" id="A0AAW1JUZ4"/>
<organism evidence="2 3">
    <name type="scientific">Popillia japonica</name>
    <name type="common">Japanese beetle</name>
    <dbReference type="NCBI Taxonomy" id="7064"/>
    <lineage>
        <taxon>Eukaryota</taxon>
        <taxon>Metazoa</taxon>
        <taxon>Ecdysozoa</taxon>
        <taxon>Arthropoda</taxon>
        <taxon>Hexapoda</taxon>
        <taxon>Insecta</taxon>
        <taxon>Pterygota</taxon>
        <taxon>Neoptera</taxon>
        <taxon>Endopterygota</taxon>
        <taxon>Coleoptera</taxon>
        <taxon>Polyphaga</taxon>
        <taxon>Scarabaeiformia</taxon>
        <taxon>Scarabaeidae</taxon>
        <taxon>Rutelinae</taxon>
        <taxon>Popillia</taxon>
    </lineage>
</organism>
<name>A0AAW1JUZ4_POPJA</name>
<feature type="compositionally biased region" description="Basic and acidic residues" evidence="1">
    <location>
        <begin position="48"/>
        <end position="68"/>
    </location>
</feature>
<reference evidence="2 3" key="1">
    <citation type="journal article" date="2024" name="BMC Genomics">
        <title>De novo assembly and annotation of Popillia japonica's genome with initial clues to its potential as an invasive pest.</title>
        <authorList>
            <person name="Cucini C."/>
            <person name="Boschi S."/>
            <person name="Funari R."/>
            <person name="Cardaioli E."/>
            <person name="Iannotti N."/>
            <person name="Marturano G."/>
            <person name="Paoli F."/>
            <person name="Bruttini M."/>
            <person name="Carapelli A."/>
            <person name="Frati F."/>
            <person name="Nardi F."/>
        </authorList>
    </citation>
    <scope>NUCLEOTIDE SEQUENCE [LARGE SCALE GENOMIC DNA]</scope>
    <source>
        <strain evidence="2">DMR45628</strain>
    </source>
</reference>
<comment type="caution">
    <text evidence="2">The sequence shown here is derived from an EMBL/GenBank/DDBJ whole genome shotgun (WGS) entry which is preliminary data.</text>
</comment>
<evidence type="ECO:0000313" key="2">
    <source>
        <dbReference type="EMBL" id="KAK9708805.1"/>
    </source>
</evidence>
<feature type="compositionally biased region" description="Basic and acidic residues" evidence="1">
    <location>
        <begin position="77"/>
        <end position="98"/>
    </location>
</feature>
<proteinExistence type="predicted"/>
<protein>
    <submittedName>
        <fullName evidence="2">Uncharacterized protein</fullName>
    </submittedName>
</protein>
<gene>
    <name evidence="2" type="ORF">QE152_g26973</name>
</gene>
<keyword evidence="3" id="KW-1185">Reference proteome</keyword>
<dbReference type="EMBL" id="JASPKY010000321">
    <property type="protein sequence ID" value="KAK9708805.1"/>
    <property type="molecule type" value="Genomic_DNA"/>
</dbReference>
<accession>A0AAW1JUZ4</accession>
<evidence type="ECO:0000313" key="3">
    <source>
        <dbReference type="Proteomes" id="UP001458880"/>
    </source>
</evidence>
<evidence type="ECO:0000256" key="1">
    <source>
        <dbReference type="SAM" id="MobiDB-lite"/>
    </source>
</evidence>
<sequence>MWMKRVQNAYPNSVGMRNACKMHIQTALECRIHKINSSLFRRNKHNKPKESDIHDQIKMESPSRRDIRNGLNKHNKPKESDIHDQIKMESPSRRDIRNGLDCQTANEK</sequence>
<dbReference type="Proteomes" id="UP001458880">
    <property type="component" value="Unassembled WGS sequence"/>
</dbReference>